<dbReference type="InterPro" id="IPR001851">
    <property type="entry name" value="ABC_transp_permease"/>
</dbReference>
<dbReference type="GO" id="GO:0005886">
    <property type="term" value="C:plasma membrane"/>
    <property type="evidence" value="ECO:0007669"/>
    <property type="project" value="UniProtKB-SubCell"/>
</dbReference>
<evidence type="ECO:0000256" key="8">
    <source>
        <dbReference type="SAM" id="Phobius"/>
    </source>
</evidence>
<dbReference type="AlphaFoldDB" id="A0A9X3ILI9"/>
<feature type="transmembrane region" description="Helical" evidence="8">
    <location>
        <begin position="307"/>
        <end position="326"/>
    </location>
</feature>
<name>A0A9X3ILI9_9HYPH</name>
<feature type="transmembrane region" description="Helical" evidence="8">
    <location>
        <begin position="21"/>
        <end position="41"/>
    </location>
</feature>
<feature type="transmembrane region" description="Helical" evidence="8">
    <location>
        <begin position="224"/>
        <end position="244"/>
    </location>
</feature>
<dbReference type="PANTHER" id="PTHR32196:SF21">
    <property type="entry name" value="ABC TRANSPORTER PERMEASE PROTEIN YPHD-RELATED"/>
    <property type="match status" value="1"/>
</dbReference>
<feature type="transmembrane region" description="Helical" evidence="8">
    <location>
        <begin position="250"/>
        <end position="269"/>
    </location>
</feature>
<comment type="caution">
    <text evidence="9">The sequence shown here is derived from an EMBL/GenBank/DDBJ whole genome shotgun (WGS) entry which is preliminary data.</text>
</comment>
<evidence type="ECO:0000256" key="4">
    <source>
        <dbReference type="ARBA" id="ARBA00022519"/>
    </source>
</evidence>
<evidence type="ECO:0000256" key="1">
    <source>
        <dbReference type="ARBA" id="ARBA00004651"/>
    </source>
</evidence>
<proteinExistence type="predicted"/>
<feature type="transmembrane region" description="Helical" evidence="8">
    <location>
        <begin position="169"/>
        <end position="196"/>
    </location>
</feature>
<keyword evidence="5 8" id="KW-0812">Transmembrane</keyword>
<dbReference type="CDD" id="cd06579">
    <property type="entry name" value="TM_PBP1_transp_AraH_like"/>
    <property type="match status" value="1"/>
</dbReference>
<keyword evidence="6 8" id="KW-1133">Transmembrane helix</keyword>
<keyword evidence="3" id="KW-1003">Cell membrane</keyword>
<feature type="transmembrane region" description="Helical" evidence="8">
    <location>
        <begin position="281"/>
        <end position="301"/>
    </location>
</feature>
<dbReference type="PANTHER" id="PTHR32196">
    <property type="entry name" value="ABC TRANSPORTER PERMEASE PROTEIN YPHD-RELATED-RELATED"/>
    <property type="match status" value="1"/>
</dbReference>
<dbReference type="Pfam" id="PF02653">
    <property type="entry name" value="BPD_transp_2"/>
    <property type="match status" value="1"/>
</dbReference>
<feature type="transmembrane region" description="Helical" evidence="8">
    <location>
        <begin position="53"/>
        <end position="72"/>
    </location>
</feature>
<evidence type="ECO:0000256" key="5">
    <source>
        <dbReference type="ARBA" id="ARBA00022692"/>
    </source>
</evidence>
<keyword evidence="10" id="KW-1185">Reference proteome</keyword>
<accession>A0A9X3ILI9</accession>
<dbReference type="GO" id="GO:0022857">
    <property type="term" value="F:transmembrane transporter activity"/>
    <property type="evidence" value="ECO:0007669"/>
    <property type="project" value="InterPro"/>
</dbReference>
<protein>
    <submittedName>
        <fullName evidence="9">ABC transporter permease</fullName>
    </submittedName>
</protein>
<evidence type="ECO:0000256" key="7">
    <source>
        <dbReference type="ARBA" id="ARBA00023136"/>
    </source>
</evidence>
<sequence>MSVLGVLVSPTRGETARLARFSRFGLILAVVVAFLFFTLLAPGFIQLSNLRGILVNNFALLAIAAIATTLAVHSGGIDLSVATAIDLASLAFVSAIVLGADVPFAILAALAAAACSGLFNALLIAGLGIPPFLATLGTLFIGHSVQQLATGGGNPVYISFKSVPPALPVLARGSVVGVPIPVLAVLAMSLLVYLLLDRTRFGRRSAAIGVEPQLAHYSGLPVRATLATVYVLSAVIAGTAGIFLSANVSAYMPFSGNAFLMNAIGAVYIGTTVSKARAPSVPGTLAGVLFLAIIANGLLLIGWDFYWQQLGSGIAIFLCLALSYGVQRLRS</sequence>
<dbReference type="Proteomes" id="UP001144805">
    <property type="component" value="Unassembled WGS sequence"/>
</dbReference>
<reference evidence="9" key="1">
    <citation type="submission" date="2022-11" db="EMBL/GenBank/DDBJ databases">
        <title>Biodiversity and phylogenetic relationships of bacteria.</title>
        <authorList>
            <person name="Machado R.A.R."/>
            <person name="Bhat A."/>
            <person name="Loulou A."/>
            <person name="Kallel S."/>
        </authorList>
    </citation>
    <scope>NUCLEOTIDE SEQUENCE</scope>
    <source>
        <strain evidence="9">K-TC2</strain>
    </source>
</reference>
<evidence type="ECO:0000256" key="6">
    <source>
        <dbReference type="ARBA" id="ARBA00022989"/>
    </source>
</evidence>
<keyword evidence="4" id="KW-0997">Cell inner membrane</keyword>
<evidence type="ECO:0000256" key="3">
    <source>
        <dbReference type="ARBA" id="ARBA00022475"/>
    </source>
</evidence>
<evidence type="ECO:0000313" key="9">
    <source>
        <dbReference type="EMBL" id="MCX5570724.1"/>
    </source>
</evidence>
<keyword evidence="7 8" id="KW-0472">Membrane</keyword>
<dbReference type="EMBL" id="JAPKNK010000007">
    <property type="protein sequence ID" value="MCX5570724.1"/>
    <property type="molecule type" value="Genomic_DNA"/>
</dbReference>
<comment type="subcellular location">
    <subcellularLocation>
        <location evidence="1">Cell membrane</location>
        <topology evidence="1">Multi-pass membrane protein</topology>
    </subcellularLocation>
</comment>
<gene>
    <name evidence="9" type="ORF">OSH07_16070</name>
</gene>
<dbReference type="RefSeq" id="WP_266339696.1">
    <property type="nucleotide sequence ID" value="NZ_JAPKNK010000007.1"/>
</dbReference>
<evidence type="ECO:0000313" key="10">
    <source>
        <dbReference type="Proteomes" id="UP001144805"/>
    </source>
</evidence>
<keyword evidence="2" id="KW-0813">Transport</keyword>
<organism evidence="9 10">
    <name type="scientific">Kaistia nematophila</name>
    <dbReference type="NCBI Taxonomy" id="2994654"/>
    <lineage>
        <taxon>Bacteria</taxon>
        <taxon>Pseudomonadati</taxon>
        <taxon>Pseudomonadota</taxon>
        <taxon>Alphaproteobacteria</taxon>
        <taxon>Hyphomicrobiales</taxon>
        <taxon>Kaistiaceae</taxon>
        <taxon>Kaistia</taxon>
    </lineage>
</organism>
<evidence type="ECO:0000256" key="2">
    <source>
        <dbReference type="ARBA" id="ARBA00022448"/>
    </source>
</evidence>